<keyword evidence="3" id="KW-1185">Reference proteome</keyword>
<dbReference type="AlphaFoldDB" id="A0AAD7CMJ4"/>
<reference evidence="2" key="1">
    <citation type="submission" date="2023-03" db="EMBL/GenBank/DDBJ databases">
        <title>Massive genome expansion in bonnet fungi (Mycena s.s.) driven by repeated elements and novel gene families across ecological guilds.</title>
        <authorList>
            <consortium name="Lawrence Berkeley National Laboratory"/>
            <person name="Harder C.B."/>
            <person name="Miyauchi S."/>
            <person name="Viragh M."/>
            <person name="Kuo A."/>
            <person name="Thoen E."/>
            <person name="Andreopoulos B."/>
            <person name="Lu D."/>
            <person name="Skrede I."/>
            <person name="Drula E."/>
            <person name="Henrissat B."/>
            <person name="Morin E."/>
            <person name="Kohler A."/>
            <person name="Barry K."/>
            <person name="LaButti K."/>
            <person name="Morin E."/>
            <person name="Salamov A."/>
            <person name="Lipzen A."/>
            <person name="Mereny Z."/>
            <person name="Hegedus B."/>
            <person name="Baldrian P."/>
            <person name="Stursova M."/>
            <person name="Weitz H."/>
            <person name="Taylor A."/>
            <person name="Grigoriev I.V."/>
            <person name="Nagy L.G."/>
            <person name="Martin F."/>
            <person name="Kauserud H."/>
        </authorList>
    </citation>
    <scope>NUCLEOTIDE SEQUENCE</scope>
    <source>
        <strain evidence="2">CBHHK067</strain>
    </source>
</reference>
<accession>A0AAD7CMJ4</accession>
<dbReference type="Proteomes" id="UP001221757">
    <property type="component" value="Unassembled WGS sequence"/>
</dbReference>
<proteinExistence type="predicted"/>
<feature type="compositionally biased region" description="Pro residues" evidence="1">
    <location>
        <begin position="360"/>
        <end position="380"/>
    </location>
</feature>
<feature type="region of interest" description="Disordered" evidence="1">
    <location>
        <begin position="207"/>
        <end position="411"/>
    </location>
</feature>
<gene>
    <name evidence="2" type="ORF">B0H17DRAFT_395341</name>
</gene>
<evidence type="ECO:0000313" key="3">
    <source>
        <dbReference type="Proteomes" id="UP001221757"/>
    </source>
</evidence>
<dbReference type="EMBL" id="JARKIE010000334">
    <property type="protein sequence ID" value="KAJ7653470.1"/>
    <property type="molecule type" value="Genomic_DNA"/>
</dbReference>
<evidence type="ECO:0000313" key="2">
    <source>
        <dbReference type="EMBL" id="KAJ7653470.1"/>
    </source>
</evidence>
<protein>
    <submittedName>
        <fullName evidence="2">Uncharacterized protein</fullName>
    </submittedName>
</protein>
<sequence>MAAESRPPASAALWGQLLRKNTLAAPSVVPLPPTAPLDRTGTSMRILLHDTQANFEKFSTKVDTLTSGINEAKREIVIVKDLFQRERESLTLDVVDLVNRSQTQIQKSIGEPAQASTVELFRKDVDGRLDGLTKRIDDMQSFNQTQSQALQNVAQALHSLQDQQGKILSALLPLLPLLHAVPVHIDSARSSINETMLKVESARVHRTPPHIWHQPPQVLRKRSFPTGPPSSPLLSRKRPRLEHEHINVTPKSASRDHSHGPPSRRPTLSANNRPYFLVGPGLAGPGRPPLHSHSHRIPSSAKPPSVPRRPLGDLPIPLESGQVSSSPPVIPRPLDSMPRPPPFLGDKGRLPLQPTTPQRPATPTPNPHPAPTSSPSPSNQPPAISTLPIAPTNSLSPTPLDPPAPLLPASSENPVQILRSAVAVELPVKVTMVRGRRSPFTADVLSR</sequence>
<comment type="caution">
    <text evidence="2">The sequence shown here is derived from an EMBL/GenBank/DDBJ whole genome shotgun (WGS) entry which is preliminary data.</text>
</comment>
<organism evidence="2 3">
    <name type="scientific">Mycena rosella</name>
    <name type="common">Pink bonnet</name>
    <name type="synonym">Agaricus rosellus</name>
    <dbReference type="NCBI Taxonomy" id="1033263"/>
    <lineage>
        <taxon>Eukaryota</taxon>
        <taxon>Fungi</taxon>
        <taxon>Dikarya</taxon>
        <taxon>Basidiomycota</taxon>
        <taxon>Agaricomycotina</taxon>
        <taxon>Agaricomycetes</taxon>
        <taxon>Agaricomycetidae</taxon>
        <taxon>Agaricales</taxon>
        <taxon>Marasmiineae</taxon>
        <taxon>Mycenaceae</taxon>
        <taxon>Mycena</taxon>
    </lineage>
</organism>
<evidence type="ECO:0000256" key="1">
    <source>
        <dbReference type="SAM" id="MobiDB-lite"/>
    </source>
</evidence>
<feature type="compositionally biased region" description="Low complexity" evidence="1">
    <location>
        <begin position="350"/>
        <end position="359"/>
    </location>
</feature>
<name>A0AAD7CMJ4_MYCRO</name>